<evidence type="ECO:0000313" key="1">
    <source>
        <dbReference type="EMBL" id="CUR32813.1"/>
    </source>
</evidence>
<accession>A0A1J1LJN3</accession>
<gene>
    <name evidence="1" type="ORF">PL9214500060</name>
</gene>
<dbReference type="AlphaFoldDB" id="A0A1J1LJN3"/>
<dbReference type="Proteomes" id="UP000184315">
    <property type="component" value="Unassembled WGS sequence"/>
</dbReference>
<name>A0A1J1LJN3_9CYAN</name>
<dbReference type="STRING" id="671072.PL9214500060"/>
<reference evidence="2" key="1">
    <citation type="submission" date="2015-10" db="EMBL/GenBank/DDBJ databases">
        <authorList>
            <person name="Regsiter A."/>
            <person name="william w."/>
        </authorList>
    </citation>
    <scope>NUCLEOTIDE SEQUENCE [LARGE SCALE GENOMIC DNA]</scope>
</reference>
<evidence type="ECO:0000313" key="2">
    <source>
        <dbReference type="Proteomes" id="UP000184315"/>
    </source>
</evidence>
<sequence length="38" mass="4439">MNFKGTRESDFEQIFVTKVNNKKDEFVQGNGSFSRHLC</sequence>
<proteinExistence type="predicted"/>
<dbReference type="EMBL" id="CZDF01000156">
    <property type="protein sequence ID" value="CUR32813.1"/>
    <property type="molecule type" value="Genomic_DNA"/>
</dbReference>
<protein>
    <submittedName>
        <fullName evidence="1">Uncharacterized protein</fullName>
    </submittedName>
</protein>
<keyword evidence="2" id="KW-1185">Reference proteome</keyword>
<organism evidence="1 2">
    <name type="scientific">Planktothrix tepida PCC 9214</name>
    <dbReference type="NCBI Taxonomy" id="671072"/>
    <lineage>
        <taxon>Bacteria</taxon>
        <taxon>Bacillati</taxon>
        <taxon>Cyanobacteriota</taxon>
        <taxon>Cyanophyceae</taxon>
        <taxon>Oscillatoriophycideae</taxon>
        <taxon>Oscillatoriales</taxon>
        <taxon>Microcoleaceae</taxon>
        <taxon>Planktothrix</taxon>
    </lineage>
</organism>